<comment type="pathway">
    <text evidence="4">Amino-acid biosynthesis; L-methionine biosynthesis via salvage pathway; L-methionine from S-methyl-5-thio-alpha-D-ribose 1-phosphate: step 1/6.</text>
</comment>
<dbReference type="GO" id="GO:0005737">
    <property type="term" value="C:cytoplasm"/>
    <property type="evidence" value="ECO:0007669"/>
    <property type="project" value="UniProtKB-SubCell"/>
</dbReference>
<dbReference type="Gene3D" id="1.20.120.420">
    <property type="entry name" value="translation initiation factor eif-2b, domain 1"/>
    <property type="match status" value="1"/>
</dbReference>
<gene>
    <name evidence="4" type="primary">MRI1</name>
    <name evidence="6" type="ORF">BCR37DRAFT_283588</name>
</gene>
<dbReference type="InterPro" id="IPR042529">
    <property type="entry name" value="IF_2B-like_C"/>
</dbReference>
<feature type="compositionally biased region" description="Polar residues" evidence="5">
    <location>
        <begin position="391"/>
        <end position="407"/>
    </location>
</feature>
<keyword evidence="7" id="KW-1185">Reference proteome</keyword>
<dbReference type="GO" id="GO:0046523">
    <property type="term" value="F:S-methyl-5-thioribose-1-phosphate isomerase activity"/>
    <property type="evidence" value="ECO:0007669"/>
    <property type="project" value="UniProtKB-UniRule"/>
</dbReference>
<dbReference type="EMBL" id="MCFI01000007">
    <property type="protein sequence ID" value="ORY83859.1"/>
    <property type="molecule type" value="Genomic_DNA"/>
</dbReference>
<dbReference type="InterPro" id="IPR005251">
    <property type="entry name" value="IF-M1Pi"/>
</dbReference>
<dbReference type="InterPro" id="IPR027363">
    <property type="entry name" value="M1Pi_N"/>
</dbReference>
<keyword evidence="1 4" id="KW-0028">Amino-acid biosynthesis</keyword>
<dbReference type="OMA" id="CETRPLN"/>
<dbReference type="AlphaFoldDB" id="A0A1Y2FIU6"/>
<comment type="subcellular location">
    <subcellularLocation>
        <location evidence="4">Cytoplasm</location>
    </subcellularLocation>
    <subcellularLocation>
        <location evidence="4">Nucleus</location>
    </subcellularLocation>
</comment>
<dbReference type="NCBIfam" id="TIGR00512">
    <property type="entry name" value="salvage_mtnA"/>
    <property type="match status" value="1"/>
</dbReference>
<dbReference type="Proteomes" id="UP000193685">
    <property type="component" value="Unassembled WGS sequence"/>
</dbReference>
<sequence>MVLKAIDYDAARSTLQILDQLVLPHNMLYIPIHNSQDAFDAIKSMKVRGAPAIALVAILGLAVDLEHNFKPSKKTAEEIKAWLIDRLDFLVQSRPTAVNLHDAAEKLKRVISGTFSDGATIAKRYKEAAEAMFASDLQDNLSIGRHGARHILNLAKGRPINMLTICNTGSLATSGYGTAYSVLYQLHEVIALTHAYFCETRPYNQGARLTATELHYDGIPSTMVLDSSIAALLAGANPACPTTTNGSGITAIVVGADRVARNGDTANKIGTQQLATLARFAGVPFFVAAPWTTIDLQTPSGKEITIEQRPASEVRRVAGALLSDDGSVVLSSDGQVQRGFVEVVKEEIAVWNPAFDVTPYALISGIITERDVYVKNAQGVFELAEEAAKVPSQSKPSTVTTSNEEHQ</sequence>
<dbReference type="UniPathway" id="UPA00904">
    <property type="reaction ID" value="UER00874"/>
</dbReference>
<feature type="site" description="Transition state stabilizer" evidence="4">
    <location>
        <position position="166"/>
    </location>
</feature>
<evidence type="ECO:0000313" key="7">
    <source>
        <dbReference type="Proteomes" id="UP000193685"/>
    </source>
</evidence>
<proteinExistence type="inferred from homology"/>
<dbReference type="EC" id="5.3.1.23" evidence="4"/>
<dbReference type="InterPro" id="IPR000649">
    <property type="entry name" value="IF-2B-related"/>
</dbReference>
<dbReference type="PANTHER" id="PTHR43475">
    <property type="entry name" value="METHYLTHIORIBOSE-1-PHOSPHATE ISOMERASE"/>
    <property type="match status" value="1"/>
</dbReference>
<evidence type="ECO:0000256" key="1">
    <source>
        <dbReference type="ARBA" id="ARBA00022605"/>
    </source>
</evidence>
<keyword evidence="3 4" id="KW-0413">Isomerase</keyword>
<dbReference type="NCBIfam" id="NF004326">
    <property type="entry name" value="PRK05720.1"/>
    <property type="match status" value="1"/>
</dbReference>
<dbReference type="SUPFAM" id="SSF100950">
    <property type="entry name" value="NagB/RpiA/CoA transferase-like"/>
    <property type="match status" value="1"/>
</dbReference>
<dbReference type="PANTHER" id="PTHR43475:SF1">
    <property type="entry name" value="METHYLTHIORIBOSE-1-PHOSPHATE ISOMERASE"/>
    <property type="match status" value="1"/>
</dbReference>
<feature type="region of interest" description="Disordered" evidence="5">
    <location>
        <begin position="386"/>
        <end position="407"/>
    </location>
</feature>
<evidence type="ECO:0000256" key="2">
    <source>
        <dbReference type="ARBA" id="ARBA00023167"/>
    </source>
</evidence>
<comment type="function">
    <text evidence="4">Catalyzes the interconversion of methylthioribose-1-phosphate (MTR-1-P) into methylthioribulose-1-phosphate (MTRu-1-P).</text>
</comment>
<comment type="catalytic activity">
    <reaction evidence="4">
        <text>5-(methylsulfanyl)-alpha-D-ribose 1-phosphate = 5-(methylsulfanyl)-D-ribulose 1-phosphate</text>
        <dbReference type="Rhea" id="RHEA:19989"/>
        <dbReference type="ChEBI" id="CHEBI:58533"/>
        <dbReference type="ChEBI" id="CHEBI:58548"/>
        <dbReference type="EC" id="5.3.1.23"/>
    </reaction>
</comment>
<keyword evidence="4" id="KW-0539">Nucleus</keyword>
<reference evidence="6 7" key="1">
    <citation type="submission" date="2016-07" db="EMBL/GenBank/DDBJ databases">
        <title>Pervasive Adenine N6-methylation of Active Genes in Fungi.</title>
        <authorList>
            <consortium name="DOE Joint Genome Institute"/>
            <person name="Mondo S.J."/>
            <person name="Dannebaum R.O."/>
            <person name="Kuo R.C."/>
            <person name="Labutti K."/>
            <person name="Haridas S."/>
            <person name="Kuo A."/>
            <person name="Salamov A."/>
            <person name="Ahrendt S.R."/>
            <person name="Lipzen A."/>
            <person name="Sullivan W."/>
            <person name="Andreopoulos W.B."/>
            <person name="Clum A."/>
            <person name="Lindquist E."/>
            <person name="Daum C."/>
            <person name="Ramamoorthy G.K."/>
            <person name="Gryganskyi A."/>
            <person name="Culley D."/>
            <person name="Magnuson J.K."/>
            <person name="James T.Y."/>
            <person name="O'Malley M.A."/>
            <person name="Stajich J.E."/>
            <person name="Spatafora J.W."/>
            <person name="Visel A."/>
            <person name="Grigoriev I.V."/>
        </authorList>
    </citation>
    <scope>NUCLEOTIDE SEQUENCE [LARGE SCALE GENOMIC DNA]</scope>
    <source>
        <strain evidence="6 7">12-1054</strain>
    </source>
</reference>
<keyword evidence="2 4" id="KW-0486">Methionine biosynthesis</keyword>
<accession>A0A1Y2FIU6</accession>
<protein>
    <recommendedName>
        <fullName evidence="4">Methylthioribose-1-phosphate isomerase</fullName>
        <shortName evidence="4">M1Pi</shortName>
        <shortName evidence="4">MTR-1-P isomerase</shortName>
        <ecNumber evidence="4">5.3.1.23</ecNumber>
    </recommendedName>
    <alternativeName>
        <fullName evidence="4">S-methyl-5-thioribose-1-phosphate isomerase</fullName>
    </alternativeName>
    <alternativeName>
        <fullName evidence="4">Translation initiation factor eIF-2B subunit alpha/beta/delta-like protein</fullName>
    </alternativeName>
</protein>
<dbReference type="InterPro" id="IPR037171">
    <property type="entry name" value="NagB/RpiA_transferase-like"/>
</dbReference>
<feature type="active site" description="Proton donor" evidence="4">
    <location>
        <position position="257"/>
    </location>
</feature>
<evidence type="ECO:0000313" key="6">
    <source>
        <dbReference type="EMBL" id="ORY83859.1"/>
    </source>
</evidence>
<evidence type="ECO:0000256" key="5">
    <source>
        <dbReference type="SAM" id="MobiDB-lite"/>
    </source>
</evidence>
<dbReference type="FunFam" id="1.20.120.420:FF:000003">
    <property type="entry name" value="Methylthioribose-1-phosphate isomerase"/>
    <property type="match status" value="1"/>
</dbReference>
<dbReference type="Pfam" id="PF01008">
    <property type="entry name" value="IF-2B"/>
    <property type="match status" value="1"/>
</dbReference>
<dbReference type="InterPro" id="IPR011559">
    <property type="entry name" value="Initiation_fac_2B_a/b/d"/>
</dbReference>
<dbReference type="OrthoDB" id="2461at2759"/>
<dbReference type="STRING" id="56484.A0A1Y2FIU6"/>
<dbReference type="Gene3D" id="3.40.50.10470">
    <property type="entry name" value="Translation initiation factor eif-2b, domain 2"/>
    <property type="match status" value="1"/>
</dbReference>
<organism evidence="6 7">
    <name type="scientific">Protomyces lactucae-debilis</name>
    <dbReference type="NCBI Taxonomy" id="2754530"/>
    <lineage>
        <taxon>Eukaryota</taxon>
        <taxon>Fungi</taxon>
        <taxon>Dikarya</taxon>
        <taxon>Ascomycota</taxon>
        <taxon>Taphrinomycotina</taxon>
        <taxon>Taphrinomycetes</taxon>
        <taxon>Taphrinales</taxon>
        <taxon>Protomycetaceae</taxon>
        <taxon>Protomyces</taxon>
    </lineage>
</organism>
<evidence type="ECO:0000256" key="3">
    <source>
        <dbReference type="ARBA" id="ARBA00023235"/>
    </source>
</evidence>
<dbReference type="GO" id="GO:0005634">
    <property type="term" value="C:nucleus"/>
    <property type="evidence" value="ECO:0007669"/>
    <property type="project" value="UniProtKB-SubCell"/>
</dbReference>
<dbReference type="HAMAP" id="MF_01678">
    <property type="entry name" value="Salvage_MtnA"/>
    <property type="match status" value="1"/>
</dbReference>
<dbReference type="NCBIfam" id="TIGR00524">
    <property type="entry name" value="eIF-2B_rel"/>
    <property type="match status" value="1"/>
</dbReference>
<dbReference type="FunFam" id="3.40.50.10470:FF:000006">
    <property type="entry name" value="Methylthioribose-1-phosphate isomerase"/>
    <property type="match status" value="1"/>
</dbReference>
<name>A0A1Y2FIU6_PROLT</name>
<comment type="caution">
    <text evidence="6">The sequence shown here is derived from an EMBL/GenBank/DDBJ whole genome shotgun (WGS) entry which is preliminary data.</text>
</comment>
<comment type="similarity">
    <text evidence="4">Belongs to the eIF-2B alpha/beta/delta subunits family. MtnA subfamily.</text>
</comment>
<evidence type="ECO:0000256" key="4">
    <source>
        <dbReference type="HAMAP-Rule" id="MF_03119"/>
    </source>
</evidence>
<keyword evidence="4" id="KW-0963">Cytoplasm</keyword>
<dbReference type="GO" id="GO:0019509">
    <property type="term" value="P:L-methionine salvage from methylthioadenosine"/>
    <property type="evidence" value="ECO:0007669"/>
    <property type="project" value="UniProtKB-UniRule"/>
</dbReference>